<evidence type="ECO:0000313" key="1">
    <source>
        <dbReference type="EMBL" id="SDX72572.1"/>
    </source>
</evidence>
<protein>
    <submittedName>
        <fullName evidence="1">Methyltransferase domain-containing protein</fullName>
    </submittedName>
</protein>
<dbReference type="GO" id="GO:0008168">
    <property type="term" value="F:methyltransferase activity"/>
    <property type="evidence" value="ECO:0007669"/>
    <property type="project" value="UniProtKB-KW"/>
</dbReference>
<dbReference type="Gene3D" id="3.40.50.150">
    <property type="entry name" value="Vaccinia Virus protein VP39"/>
    <property type="match status" value="1"/>
</dbReference>
<dbReference type="AlphaFoldDB" id="A0A1H3E1H9"/>
<dbReference type="OrthoDB" id="649979at2"/>
<reference evidence="2" key="1">
    <citation type="submission" date="2016-10" db="EMBL/GenBank/DDBJ databases">
        <authorList>
            <person name="Varghese N."/>
            <person name="Submissions S."/>
        </authorList>
    </citation>
    <scope>NUCLEOTIDE SEQUENCE [LARGE SCALE GENOMIC DNA]</scope>
    <source>
        <strain evidence="2">DSM 173</strain>
    </source>
</reference>
<dbReference type="EMBL" id="FNOW01000011">
    <property type="protein sequence ID" value="SDX72572.1"/>
    <property type="molecule type" value="Genomic_DNA"/>
</dbReference>
<proteinExistence type="predicted"/>
<evidence type="ECO:0000313" key="2">
    <source>
        <dbReference type="Proteomes" id="UP000198672"/>
    </source>
</evidence>
<accession>A0A1H3E1H9</accession>
<dbReference type="Proteomes" id="UP000198672">
    <property type="component" value="Unassembled WGS sequence"/>
</dbReference>
<keyword evidence="1" id="KW-0808">Transferase</keyword>
<dbReference type="GO" id="GO:0032259">
    <property type="term" value="P:methylation"/>
    <property type="evidence" value="ECO:0007669"/>
    <property type="project" value="UniProtKB-KW"/>
</dbReference>
<keyword evidence="2" id="KW-1185">Reference proteome</keyword>
<dbReference type="Pfam" id="PF13578">
    <property type="entry name" value="Methyltransf_24"/>
    <property type="match status" value="1"/>
</dbReference>
<name>A0A1H3E1H9_ALLWA</name>
<dbReference type="RefSeq" id="WP_091332723.1">
    <property type="nucleotide sequence ID" value="NZ_FNOW01000011.1"/>
</dbReference>
<dbReference type="InterPro" id="IPR029063">
    <property type="entry name" value="SAM-dependent_MTases_sf"/>
</dbReference>
<gene>
    <name evidence="1" type="ORF">SAMN05421644_1118</name>
</gene>
<dbReference type="STRING" id="61595.SAMN05421644_1118"/>
<organism evidence="1 2">
    <name type="scientific">Allochromatium warmingii</name>
    <name type="common">Chromatium warmingii</name>
    <dbReference type="NCBI Taxonomy" id="61595"/>
    <lineage>
        <taxon>Bacteria</taxon>
        <taxon>Pseudomonadati</taxon>
        <taxon>Pseudomonadota</taxon>
        <taxon>Gammaproteobacteria</taxon>
        <taxon>Chromatiales</taxon>
        <taxon>Chromatiaceae</taxon>
        <taxon>Allochromatium</taxon>
    </lineage>
</organism>
<keyword evidence="1" id="KW-0489">Methyltransferase</keyword>
<sequence>MSQWSVNRINALIEEFDLANYLEIGVFGGQTFFRVQAVTKVGVDPAFRFDPKERVNNKNEEYFSVTSDDFFKNHAGDRRWDCVFLDGLHYFEQTFRDFCNVVTNSHESTIIVIDDVVPSDIYSSFREPRFALSLRKEETGSESISWHGDVYKTIFAIEEFFPRFQYATIMKGGNPQTILWRENREPIFDCSVISENNELAYLNFKKNFEIMNPVDNFDEIISRIRIARTQKNI</sequence>